<feature type="compositionally biased region" description="Basic and acidic residues" evidence="1">
    <location>
        <begin position="23"/>
        <end position="32"/>
    </location>
</feature>
<name>A0A7J7WVN2_MYOMY</name>
<comment type="caution">
    <text evidence="2">The sequence shown here is derived from an EMBL/GenBank/DDBJ whole genome shotgun (WGS) entry which is preliminary data.</text>
</comment>
<protein>
    <submittedName>
        <fullName evidence="2">Uncharacterized protein</fullName>
    </submittedName>
</protein>
<gene>
    <name evidence="2" type="ORF">mMyoMyo1_011862</name>
</gene>
<feature type="compositionally biased region" description="Basic and acidic residues" evidence="1">
    <location>
        <begin position="39"/>
        <end position="71"/>
    </location>
</feature>
<accession>A0A7J7WVN2</accession>
<proteinExistence type="predicted"/>
<evidence type="ECO:0000256" key="1">
    <source>
        <dbReference type="SAM" id="MobiDB-lite"/>
    </source>
</evidence>
<keyword evidence="3" id="KW-1185">Reference proteome</keyword>
<evidence type="ECO:0000313" key="2">
    <source>
        <dbReference type="EMBL" id="KAF6341431.1"/>
    </source>
</evidence>
<sequence length="145" mass="16202">MRSSCCPRPPGPAPSSAARHRGAREIPPRRLEGSLVPGRDSDTSSRWTRGDGVSRRDVGQRGQERRQDHRVQQRAAGHPHGRVQAAGVPRRHCQDRVLRWPPGDQGRVREGEGQRRGQEPCPGLEVGHPLTQHRRPVAVLLKQKQ</sequence>
<evidence type="ECO:0000313" key="3">
    <source>
        <dbReference type="Proteomes" id="UP000527355"/>
    </source>
</evidence>
<dbReference type="Proteomes" id="UP000527355">
    <property type="component" value="Unassembled WGS sequence"/>
</dbReference>
<dbReference type="EMBL" id="JABWUV010000007">
    <property type="protein sequence ID" value="KAF6341431.1"/>
    <property type="molecule type" value="Genomic_DNA"/>
</dbReference>
<feature type="compositionally biased region" description="Basic and acidic residues" evidence="1">
    <location>
        <begin position="106"/>
        <end position="118"/>
    </location>
</feature>
<feature type="region of interest" description="Disordered" evidence="1">
    <location>
        <begin position="1"/>
        <end position="134"/>
    </location>
</feature>
<dbReference type="AlphaFoldDB" id="A0A7J7WVN2"/>
<reference evidence="2 3" key="1">
    <citation type="journal article" date="2020" name="Nature">
        <title>Six reference-quality genomes reveal evolution of bat adaptations.</title>
        <authorList>
            <person name="Jebb D."/>
            <person name="Huang Z."/>
            <person name="Pippel M."/>
            <person name="Hughes G.M."/>
            <person name="Lavrichenko K."/>
            <person name="Devanna P."/>
            <person name="Winkler S."/>
            <person name="Jermiin L.S."/>
            <person name="Skirmuntt E.C."/>
            <person name="Katzourakis A."/>
            <person name="Burkitt-Gray L."/>
            <person name="Ray D.A."/>
            <person name="Sullivan K.A.M."/>
            <person name="Roscito J.G."/>
            <person name="Kirilenko B.M."/>
            <person name="Davalos L.M."/>
            <person name="Corthals A.P."/>
            <person name="Power M.L."/>
            <person name="Jones G."/>
            <person name="Ransome R.D."/>
            <person name="Dechmann D.K.N."/>
            <person name="Locatelli A.G."/>
            <person name="Puechmaille S.J."/>
            <person name="Fedrigo O."/>
            <person name="Jarvis E.D."/>
            <person name="Hiller M."/>
            <person name="Vernes S.C."/>
            <person name="Myers E.W."/>
            <person name="Teeling E.C."/>
        </authorList>
    </citation>
    <scope>NUCLEOTIDE SEQUENCE [LARGE SCALE GENOMIC DNA]</scope>
    <source>
        <strain evidence="2">MMyoMyo1</strain>
        <tissue evidence="2">Flight muscle</tissue>
    </source>
</reference>
<organism evidence="2 3">
    <name type="scientific">Myotis myotis</name>
    <name type="common">Greater mouse-eared bat</name>
    <name type="synonym">Vespertilio myotis</name>
    <dbReference type="NCBI Taxonomy" id="51298"/>
    <lineage>
        <taxon>Eukaryota</taxon>
        <taxon>Metazoa</taxon>
        <taxon>Chordata</taxon>
        <taxon>Craniata</taxon>
        <taxon>Vertebrata</taxon>
        <taxon>Euteleostomi</taxon>
        <taxon>Mammalia</taxon>
        <taxon>Eutheria</taxon>
        <taxon>Laurasiatheria</taxon>
        <taxon>Chiroptera</taxon>
        <taxon>Yangochiroptera</taxon>
        <taxon>Vespertilionidae</taxon>
        <taxon>Myotis</taxon>
    </lineage>
</organism>